<evidence type="ECO:0000256" key="1">
    <source>
        <dbReference type="SAM" id="Phobius"/>
    </source>
</evidence>
<organism evidence="3 4">
    <name type="scientific">Novosphingobium aromaticivorans (strain ATCC 700278 / DSM 12444 / CCUG 56034 / CIP 105152 / NBRC 16084 / F199)</name>
    <dbReference type="NCBI Taxonomy" id="279238"/>
    <lineage>
        <taxon>Bacteria</taxon>
        <taxon>Pseudomonadati</taxon>
        <taxon>Pseudomonadota</taxon>
        <taxon>Alphaproteobacteria</taxon>
        <taxon>Sphingomonadales</taxon>
        <taxon>Sphingomonadaceae</taxon>
        <taxon>Novosphingobium</taxon>
    </lineage>
</organism>
<sequence>MKRPGKLVAEDCGVTTIEFALVLPVFLLAIVGCLDLGQMVYAVGVLDGAVEKAARSAALETGDTTAADAEVEDVMSRILPGSTLATSRKSYANYSDINRPERWNDADNNGTCSEGETYVDENGSGAWESDVGSNGNGSASDVVVYTVTVTYEPIFAMPLLPINWNTRELTSSAIKRNQPYAAQPGYGSDSGTC</sequence>
<dbReference type="Proteomes" id="UP000009134">
    <property type="component" value="Chromosome"/>
</dbReference>
<evidence type="ECO:0000313" key="3">
    <source>
        <dbReference type="EMBL" id="ABD26934.1"/>
    </source>
</evidence>
<dbReference type="STRING" id="279238.Saro_2498"/>
<accession>Q2G5D9</accession>
<dbReference type="PROSITE" id="PS51257">
    <property type="entry name" value="PROKAR_LIPOPROTEIN"/>
    <property type="match status" value="1"/>
</dbReference>
<protein>
    <submittedName>
        <fullName evidence="3">TadE-like protein</fullName>
    </submittedName>
</protein>
<dbReference type="InterPro" id="IPR012495">
    <property type="entry name" value="TadE-like_dom"/>
</dbReference>
<keyword evidence="1" id="KW-0812">Transmembrane</keyword>
<evidence type="ECO:0000259" key="2">
    <source>
        <dbReference type="Pfam" id="PF07811"/>
    </source>
</evidence>
<dbReference type="KEGG" id="nar:Saro_2498"/>
<dbReference type="HOGENOM" id="CLU_114087_0_0_5"/>
<evidence type="ECO:0000313" key="4">
    <source>
        <dbReference type="Proteomes" id="UP000009134"/>
    </source>
</evidence>
<dbReference type="eggNOG" id="COG4961">
    <property type="taxonomic scope" value="Bacteria"/>
</dbReference>
<dbReference type="RefSeq" id="WP_011446140.1">
    <property type="nucleotide sequence ID" value="NC_007794.1"/>
</dbReference>
<keyword evidence="1" id="KW-0472">Membrane</keyword>
<keyword evidence="1" id="KW-1133">Transmembrane helix</keyword>
<reference evidence="4" key="1">
    <citation type="submission" date="2006-01" db="EMBL/GenBank/DDBJ databases">
        <title>Complete sequence of Novosphingobium aromaticivorans DSM 12444.</title>
        <authorList>
            <consortium name="US DOE Joint Genome Institute"/>
            <person name="Copeland A."/>
            <person name="Lucas S."/>
            <person name="Lapidus A."/>
            <person name="Barry K."/>
            <person name="Detter J.C."/>
            <person name="Glavina T."/>
            <person name="Hammon N."/>
            <person name="Israni S."/>
            <person name="Pitluck S."/>
            <person name="Chain P."/>
            <person name="Malfatti S."/>
            <person name="Shin M."/>
            <person name="Vergez L."/>
            <person name="Schmutz J."/>
            <person name="Larimer F."/>
            <person name="Land M."/>
            <person name="Kyrpides N."/>
            <person name="Ivanova N."/>
            <person name="Fredrickson J."/>
            <person name="Balkwill D."/>
            <person name="Romine M.F."/>
            <person name="Richardson P."/>
        </authorList>
    </citation>
    <scope>NUCLEOTIDE SEQUENCE [LARGE SCALE GENOMIC DNA]</scope>
    <source>
        <strain evidence="4">ATCC 700278 / DSM 12444 / CCUG 56034 / CIP 105152 / NBRC 16084 / F199</strain>
    </source>
</reference>
<feature type="domain" description="TadE-like" evidence="2">
    <location>
        <begin position="13"/>
        <end position="55"/>
    </location>
</feature>
<keyword evidence="4" id="KW-1185">Reference proteome</keyword>
<dbReference type="AlphaFoldDB" id="Q2G5D9"/>
<dbReference type="EMBL" id="CP000248">
    <property type="protein sequence ID" value="ABD26934.1"/>
    <property type="molecule type" value="Genomic_DNA"/>
</dbReference>
<dbReference type="Pfam" id="PF07811">
    <property type="entry name" value="TadE"/>
    <property type="match status" value="1"/>
</dbReference>
<proteinExistence type="predicted"/>
<gene>
    <name evidence="3" type="ordered locus">Saro_2498</name>
</gene>
<name>Q2G5D9_NOVAD</name>
<feature type="transmembrane region" description="Helical" evidence="1">
    <location>
        <begin position="12"/>
        <end position="31"/>
    </location>
</feature>